<dbReference type="Proteomes" id="UP001595904">
    <property type="component" value="Unassembled WGS sequence"/>
</dbReference>
<reference evidence="3" key="1">
    <citation type="journal article" date="2019" name="Int. J. Syst. Evol. Microbiol.">
        <title>The Global Catalogue of Microorganisms (GCM) 10K type strain sequencing project: providing services to taxonomists for standard genome sequencing and annotation.</title>
        <authorList>
            <consortium name="The Broad Institute Genomics Platform"/>
            <consortium name="The Broad Institute Genome Sequencing Center for Infectious Disease"/>
            <person name="Wu L."/>
            <person name="Ma J."/>
        </authorList>
    </citation>
    <scope>NUCLEOTIDE SEQUENCE [LARGE SCALE GENOMIC DNA]</scope>
    <source>
        <strain evidence="3">CGMCC 1.10759</strain>
    </source>
</reference>
<evidence type="ECO:0000313" key="2">
    <source>
        <dbReference type="EMBL" id="MFC4313016.1"/>
    </source>
</evidence>
<protein>
    <recommendedName>
        <fullName evidence="1">Pepco domain-containing protein</fullName>
    </recommendedName>
</protein>
<organism evidence="2 3">
    <name type="scientific">Steroidobacter flavus</name>
    <dbReference type="NCBI Taxonomy" id="1842136"/>
    <lineage>
        <taxon>Bacteria</taxon>
        <taxon>Pseudomonadati</taxon>
        <taxon>Pseudomonadota</taxon>
        <taxon>Gammaproteobacteria</taxon>
        <taxon>Steroidobacterales</taxon>
        <taxon>Steroidobacteraceae</taxon>
        <taxon>Steroidobacter</taxon>
    </lineage>
</organism>
<dbReference type="RefSeq" id="WP_380602973.1">
    <property type="nucleotide sequence ID" value="NZ_JBHSDU010000015.1"/>
</dbReference>
<accession>A0ABV8T025</accession>
<dbReference type="Pfam" id="PF24393">
    <property type="entry name" value="Pepco"/>
    <property type="match status" value="1"/>
</dbReference>
<proteinExistence type="predicted"/>
<sequence length="107" mass="11356">MSDSKLPIWTYPAEAEGKHALPQIGRSPLQITEVDPKLVTSSLKRAIAAFDPLVQDAPSTGGFEIESIELHFGISASGAVALIGKLEAGMEASIKVTLKRSRLTIGK</sequence>
<name>A0ABV8T025_9GAMM</name>
<keyword evidence="3" id="KW-1185">Reference proteome</keyword>
<gene>
    <name evidence="2" type="ORF">ACFPN2_28290</name>
</gene>
<comment type="caution">
    <text evidence="2">The sequence shown here is derived from an EMBL/GenBank/DDBJ whole genome shotgun (WGS) entry which is preliminary data.</text>
</comment>
<dbReference type="EMBL" id="JBHSDU010000015">
    <property type="protein sequence ID" value="MFC4313016.1"/>
    <property type="molecule type" value="Genomic_DNA"/>
</dbReference>
<evidence type="ECO:0000259" key="1">
    <source>
        <dbReference type="Pfam" id="PF24393"/>
    </source>
</evidence>
<evidence type="ECO:0000313" key="3">
    <source>
        <dbReference type="Proteomes" id="UP001595904"/>
    </source>
</evidence>
<feature type="domain" description="Pepco" evidence="1">
    <location>
        <begin position="27"/>
        <end position="100"/>
    </location>
</feature>
<dbReference type="InterPro" id="IPR056947">
    <property type="entry name" value="Pepco_dom"/>
</dbReference>